<proteinExistence type="predicted"/>
<name>F8UHB5_9ZZZZ</name>
<dbReference type="AlphaFoldDB" id="F8UHB5"/>
<gene>
    <name evidence="1" type="ORF">LDC_03579</name>
</gene>
<organism evidence="1">
    <name type="scientific">uncultured microorganism</name>
    <dbReference type="NCBI Taxonomy" id="358574"/>
    <lineage>
        <taxon>unclassified sequences</taxon>
        <taxon>environmental samples</taxon>
    </lineage>
</organism>
<accession>F8UHB5</accession>
<dbReference type="EMBL" id="JF805115">
    <property type="protein sequence ID" value="AEI30422.1"/>
    <property type="molecule type" value="Genomic_DNA"/>
</dbReference>
<reference evidence="1" key="1">
    <citation type="submission" date="2011-04" db="EMBL/GenBank/DDBJ databases">
        <title>Taxonomic and functional metagenomic profiling of the microbial community in the anoxic sediment of a brackish shallow lake (Laguna de Carrizo Central Spain).</title>
        <authorList>
            <consortium name="CONSOLIDER consortium CSD2007-00005"/>
            <person name="Guazzaroni M.-E."/>
            <person name="Richter M."/>
            <person name="Garcia-Salamanca A."/>
            <person name="Yarza P."/>
            <person name="Ferrer M."/>
        </authorList>
    </citation>
    <scope>NUCLEOTIDE SEQUENCE</scope>
</reference>
<protein>
    <submittedName>
        <fullName evidence="1">Uncharacterized protein</fullName>
    </submittedName>
</protein>
<feature type="non-terminal residue" evidence="1">
    <location>
        <position position="240"/>
    </location>
</feature>
<evidence type="ECO:0000313" key="1">
    <source>
        <dbReference type="EMBL" id="AEI30422.1"/>
    </source>
</evidence>
<sequence length="240" mass="26628">MRWEIHDIEGDESIEGLAERASGLTAAAGSRSIHHELKFVQSGALEPSPRMKVCLLTDGPIVAGLAFFRDEPAELAFRIGPVTVGRVAVRRFALNVSPLFSGELTPAQCEAHAAALADTVCRGVPRGSVVMLRSLELSSPITRYVAGEIRPQATRGFWAVRHGRRHKHYRIALPGSFDDYLQRMTRSNRRDVRKTLRRFDAAVKGRWQVRCYTAADEVPSFYDQAAAVAQKSWQSTELGL</sequence>